<dbReference type="PANTHER" id="PTHR43562">
    <property type="entry name" value="NAPA-TYPE SODIUM/HYDROGEN ANTIPORTER"/>
    <property type="match status" value="1"/>
</dbReference>
<accession>Q8X1X4</accession>
<feature type="transmembrane region" description="Helical" evidence="11">
    <location>
        <begin position="70"/>
        <end position="91"/>
    </location>
</feature>
<dbReference type="Pfam" id="PF00999">
    <property type="entry name" value="Na_H_Exchanger"/>
    <property type="match status" value="2"/>
</dbReference>
<evidence type="ECO:0000256" key="3">
    <source>
        <dbReference type="ARBA" id="ARBA00022449"/>
    </source>
</evidence>
<feature type="transmembrane region" description="Helical" evidence="11">
    <location>
        <begin position="98"/>
        <end position="120"/>
    </location>
</feature>
<feature type="region of interest" description="Disordered" evidence="10">
    <location>
        <begin position="283"/>
        <end position="313"/>
    </location>
</feature>
<feature type="transmembrane region" description="Helical" evidence="11">
    <location>
        <begin position="199"/>
        <end position="218"/>
    </location>
</feature>
<evidence type="ECO:0000256" key="6">
    <source>
        <dbReference type="ARBA" id="ARBA00023053"/>
    </source>
</evidence>
<keyword evidence="2" id="KW-0813">Transport</keyword>
<keyword evidence="9" id="KW-0739">Sodium transport</keyword>
<dbReference type="EMBL" id="AF441858">
    <property type="protein sequence ID" value="AAL35341.1"/>
    <property type="molecule type" value="Genomic_DNA"/>
</dbReference>
<sequence length="545" mass="58258">MPSDFSYEEPSTAHLLIFSTYLWLLNMARWFVQRITGAGLLGEIAIGMIFGSPLAQWLDVDWQSTMVIVGYIGLLAIVLEGGITTSLPLLIPLIPISMAIAFTGVAGTLALSFLCVPAFGYSPLSAFASGAAMSSTSLGTTLAVLAGTKGIGFDLRQTKVGVALVGAAVADDVVAFVFSEIMKILGQSEGGVGPQIGRIVGVTIGLGAVAIPLTIWVLKPLLTSQRGKKLLFQSGRLGSMGVILLVAIGMVAAAGYAGTSPLYGIYVGGLMLSYVSEPDENTAETISNSDIPLTRVSTNPTPDTGPGSQAPKPIPMAYTLSRQSLDLSRAHTHPGTVGYHFAYLPSPARARRPAPAGSDDRPNPLDFASTYNAFLFPLVEYILLPIFFGSIGYSIPFLRLWRGSIIWKGIVYSIWMVLGKLMCGLWLFWPSKSKGGKISEAQGLPVTEKEGKGEWTWKDRVPAVLFLGFAMVARGEIGLLISQIGRHTPTPLLDEDAFLIAIWAIVVNTIIGPVAVSSILKKWRIVHTSHRPIIKLKTPIFALIC</sequence>
<dbReference type="PANTHER" id="PTHR43562:SF3">
    <property type="entry name" value="SODIUM ION_PROTON EXCHANGER (EUROFUNG)"/>
    <property type="match status" value="1"/>
</dbReference>
<evidence type="ECO:0000259" key="12">
    <source>
        <dbReference type="Pfam" id="PF00999"/>
    </source>
</evidence>
<keyword evidence="6" id="KW-0915">Sodium</keyword>
<keyword evidence="5 11" id="KW-1133">Transmembrane helix</keyword>
<reference evidence="13" key="1">
    <citation type="submission" date="2001-10" db="EMBL/GenBank/DDBJ databases">
        <authorList>
            <person name="Cox G.M."/>
            <person name="Gorlach J.M."/>
            <person name="Heitman J."/>
        </authorList>
    </citation>
    <scope>NUCLEOTIDE SEQUENCE</scope>
    <source>
        <strain evidence="13">H99</strain>
    </source>
</reference>
<evidence type="ECO:0000256" key="8">
    <source>
        <dbReference type="ARBA" id="ARBA00023136"/>
    </source>
</evidence>
<evidence type="ECO:0000256" key="10">
    <source>
        <dbReference type="SAM" id="MobiDB-lite"/>
    </source>
</evidence>
<gene>
    <name evidence="13" type="primary">SSC1</name>
</gene>
<feature type="transmembrane region" description="Helical" evidence="11">
    <location>
        <begin position="160"/>
        <end position="179"/>
    </location>
</feature>
<feature type="domain" description="Cation/H+ exchanger transmembrane" evidence="12">
    <location>
        <begin position="375"/>
        <end position="522"/>
    </location>
</feature>
<evidence type="ECO:0000256" key="5">
    <source>
        <dbReference type="ARBA" id="ARBA00022989"/>
    </source>
</evidence>
<feature type="transmembrane region" description="Helical" evidence="11">
    <location>
        <begin position="410"/>
        <end position="429"/>
    </location>
</feature>
<keyword evidence="3" id="KW-0050">Antiport</keyword>
<organism evidence="13">
    <name type="scientific">Cryptococcus deneoformans</name>
    <dbReference type="NCBI Taxonomy" id="40410"/>
    <lineage>
        <taxon>Eukaryota</taxon>
        <taxon>Fungi</taxon>
        <taxon>Dikarya</taxon>
        <taxon>Basidiomycota</taxon>
        <taxon>Agaricomycotina</taxon>
        <taxon>Tremellomycetes</taxon>
        <taxon>Tremellales</taxon>
        <taxon>Cryptococcaceae</taxon>
        <taxon>Cryptococcus</taxon>
        <taxon>Cryptococcus neoformans species complex</taxon>
    </lineage>
</organism>
<proteinExistence type="predicted"/>
<keyword evidence="4 11" id="KW-0812">Transmembrane</keyword>
<feature type="transmembrane region" description="Helical" evidence="11">
    <location>
        <begin position="239"/>
        <end position="258"/>
    </location>
</feature>
<dbReference type="InterPro" id="IPR038770">
    <property type="entry name" value="Na+/solute_symporter_sf"/>
</dbReference>
<evidence type="ECO:0000256" key="2">
    <source>
        <dbReference type="ARBA" id="ARBA00022448"/>
    </source>
</evidence>
<evidence type="ECO:0000256" key="1">
    <source>
        <dbReference type="ARBA" id="ARBA00004141"/>
    </source>
</evidence>
<dbReference type="GO" id="GO:0006814">
    <property type="term" value="P:sodium ion transport"/>
    <property type="evidence" value="ECO:0007669"/>
    <property type="project" value="UniProtKB-KW"/>
</dbReference>
<dbReference type="GO" id="GO:0016020">
    <property type="term" value="C:membrane"/>
    <property type="evidence" value="ECO:0007669"/>
    <property type="project" value="UniProtKB-SubCell"/>
</dbReference>
<evidence type="ECO:0000313" key="13">
    <source>
        <dbReference type="EMBL" id="AAL35341.1"/>
    </source>
</evidence>
<feature type="transmembrane region" description="Helical" evidence="11">
    <location>
        <begin position="39"/>
        <end position="58"/>
    </location>
</feature>
<dbReference type="InterPro" id="IPR006153">
    <property type="entry name" value="Cation/H_exchanger_TM"/>
</dbReference>
<dbReference type="GO" id="GO:0015297">
    <property type="term" value="F:antiporter activity"/>
    <property type="evidence" value="ECO:0007669"/>
    <property type="project" value="UniProtKB-KW"/>
</dbReference>
<dbReference type="AlphaFoldDB" id="Q8X1X4"/>
<feature type="domain" description="Cation/H+ exchanger transmembrane" evidence="12">
    <location>
        <begin position="28"/>
        <end position="284"/>
    </location>
</feature>
<evidence type="ECO:0000256" key="11">
    <source>
        <dbReference type="SAM" id="Phobius"/>
    </source>
</evidence>
<reference evidence="13" key="2">
    <citation type="submission" date="2001-11" db="EMBL/GenBank/DDBJ databases">
        <title>A Na-H antiporter from Cryptococcus neoformans is important for resistance to high salt conditions but is dispensable for virulence.</title>
        <authorList>
            <person name="Gorlach J.M."/>
            <person name="Heitman J."/>
            <person name="Cox G."/>
        </authorList>
    </citation>
    <scope>NUCLEOTIDE SEQUENCE</scope>
    <source>
        <strain evidence="13">H99</strain>
    </source>
</reference>
<keyword evidence="7" id="KW-0406">Ion transport</keyword>
<dbReference type="GO" id="GO:1902600">
    <property type="term" value="P:proton transmembrane transport"/>
    <property type="evidence" value="ECO:0007669"/>
    <property type="project" value="InterPro"/>
</dbReference>
<name>Q8X1X4_9TREE</name>
<evidence type="ECO:0000256" key="4">
    <source>
        <dbReference type="ARBA" id="ARBA00022692"/>
    </source>
</evidence>
<feature type="transmembrane region" description="Helical" evidence="11">
    <location>
        <begin position="497"/>
        <end position="520"/>
    </location>
</feature>
<evidence type="ECO:0000256" key="9">
    <source>
        <dbReference type="ARBA" id="ARBA00023201"/>
    </source>
</evidence>
<dbReference type="Gene3D" id="1.20.1530.20">
    <property type="match status" value="2"/>
</dbReference>
<feature type="compositionally biased region" description="Polar residues" evidence="10">
    <location>
        <begin position="283"/>
        <end position="302"/>
    </location>
</feature>
<feature type="transmembrane region" description="Helical" evidence="11">
    <location>
        <begin position="374"/>
        <end position="398"/>
    </location>
</feature>
<comment type="subcellular location">
    <subcellularLocation>
        <location evidence="1">Membrane</location>
        <topology evidence="1">Multi-pass membrane protein</topology>
    </subcellularLocation>
</comment>
<protein>
    <submittedName>
        <fullName evidence="13">Sodium-hydrogen antiporter</fullName>
    </submittedName>
</protein>
<feature type="transmembrane region" description="Helical" evidence="11">
    <location>
        <begin position="126"/>
        <end position="148"/>
    </location>
</feature>
<keyword evidence="8 11" id="KW-0472">Membrane</keyword>
<evidence type="ECO:0000256" key="7">
    <source>
        <dbReference type="ARBA" id="ARBA00023065"/>
    </source>
</evidence>
<feature type="transmembrane region" description="Helical" evidence="11">
    <location>
        <begin position="12"/>
        <end position="32"/>
    </location>
</feature>